<keyword evidence="5" id="KW-0436">Ligase</keyword>
<dbReference type="KEGG" id="cai:Caci_3499"/>
<dbReference type="Gene3D" id="3.40.50.12780">
    <property type="entry name" value="N-terminal domain of ligase-like"/>
    <property type="match status" value="1"/>
</dbReference>
<accession>C7Q985</accession>
<dbReference type="InterPro" id="IPR025110">
    <property type="entry name" value="AMP-bd_C"/>
</dbReference>
<evidence type="ECO:0000259" key="2">
    <source>
        <dbReference type="Pfam" id="PF00501"/>
    </source>
</evidence>
<dbReference type="InParanoid" id="C7Q985"/>
<dbReference type="PANTHER" id="PTHR43767:SF7">
    <property type="entry name" value="MEDIUM_LONG-CHAIN-FATTY-ACID--COA LIGASE FADD8"/>
    <property type="match status" value="1"/>
</dbReference>
<dbReference type="InterPro" id="IPR006683">
    <property type="entry name" value="Thioestr_dom"/>
</dbReference>
<dbReference type="eggNOG" id="COG0318">
    <property type="taxonomic scope" value="Bacteria"/>
</dbReference>
<dbReference type="InterPro" id="IPR029069">
    <property type="entry name" value="HotDog_dom_sf"/>
</dbReference>
<reference evidence="5 6" key="1">
    <citation type="journal article" date="2009" name="Stand. Genomic Sci.">
        <title>Complete genome sequence of Catenulispora acidiphila type strain (ID 139908).</title>
        <authorList>
            <person name="Copeland A."/>
            <person name="Lapidus A."/>
            <person name="Glavina Del Rio T."/>
            <person name="Nolan M."/>
            <person name="Lucas S."/>
            <person name="Chen F."/>
            <person name="Tice H."/>
            <person name="Cheng J.F."/>
            <person name="Bruce D."/>
            <person name="Goodwin L."/>
            <person name="Pitluck S."/>
            <person name="Mikhailova N."/>
            <person name="Pati A."/>
            <person name="Ivanova N."/>
            <person name="Mavromatis K."/>
            <person name="Chen A."/>
            <person name="Palaniappan K."/>
            <person name="Chain P."/>
            <person name="Land M."/>
            <person name="Hauser L."/>
            <person name="Chang Y.J."/>
            <person name="Jeffries C.D."/>
            <person name="Chertkov O."/>
            <person name="Brettin T."/>
            <person name="Detter J.C."/>
            <person name="Han C."/>
            <person name="Ali Z."/>
            <person name="Tindall B.J."/>
            <person name="Goker M."/>
            <person name="Bristow J."/>
            <person name="Eisen J.A."/>
            <person name="Markowitz V."/>
            <person name="Hugenholtz P."/>
            <person name="Kyrpides N.C."/>
            <person name="Klenk H.P."/>
        </authorList>
    </citation>
    <scope>NUCLEOTIDE SEQUENCE [LARGE SCALE GENOMIC DNA]</scope>
    <source>
        <strain evidence="6">DSM 44928 / JCM 14897 / NBRC 102108 / NRRL B-24433 / ID139908</strain>
    </source>
</reference>
<organism evidence="5 6">
    <name type="scientific">Catenulispora acidiphila (strain DSM 44928 / JCM 14897 / NBRC 102108 / NRRL B-24433 / ID139908)</name>
    <dbReference type="NCBI Taxonomy" id="479433"/>
    <lineage>
        <taxon>Bacteria</taxon>
        <taxon>Bacillati</taxon>
        <taxon>Actinomycetota</taxon>
        <taxon>Actinomycetes</taxon>
        <taxon>Catenulisporales</taxon>
        <taxon>Catenulisporaceae</taxon>
        <taxon>Catenulispora</taxon>
    </lineage>
</organism>
<proteinExistence type="predicted"/>
<feature type="domain" description="Thioesterase" evidence="3">
    <location>
        <begin position="80"/>
        <end position="149"/>
    </location>
</feature>
<dbReference type="eggNOG" id="COG2050">
    <property type="taxonomic scope" value="Bacteria"/>
</dbReference>
<dbReference type="GO" id="GO:0016877">
    <property type="term" value="F:ligase activity, forming carbon-sulfur bonds"/>
    <property type="evidence" value="ECO:0007669"/>
    <property type="project" value="UniProtKB-ARBA"/>
</dbReference>
<dbReference type="RefSeq" id="WP_015792134.1">
    <property type="nucleotide sequence ID" value="NC_013131.1"/>
</dbReference>
<evidence type="ECO:0000259" key="3">
    <source>
        <dbReference type="Pfam" id="PF03061"/>
    </source>
</evidence>
<evidence type="ECO:0000313" key="6">
    <source>
        <dbReference type="Proteomes" id="UP000000851"/>
    </source>
</evidence>
<gene>
    <name evidence="5" type="ordered locus">Caci_3499</name>
</gene>
<dbReference type="SUPFAM" id="SSF54637">
    <property type="entry name" value="Thioesterase/thiol ester dehydrase-isomerase"/>
    <property type="match status" value="1"/>
</dbReference>
<feature type="compositionally biased region" description="Low complexity" evidence="1">
    <location>
        <begin position="1"/>
        <end position="18"/>
    </location>
</feature>
<dbReference type="InterPro" id="IPR050237">
    <property type="entry name" value="ATP-dep_AMP-bd_enzyme"/>
</dbReference>
<dbReference type="Pfam" id="PF13193">
    <property type="entry name" value="AMP-binding_C"/>
    <property type="match status" value="1"/>
</dbReference>
<dbReference type="EMBL" id="CP001700">
    <property type="protein sequence ID" value="ACU72405.1"/>
    <property type="molecule type" value="Genomic_DNA"/>
</dbReference>
<feature type="domain" description="AMP-dependent synthetase/ligase" evidence="2">
    <location>
        <begin position="214"/>
        <end position="573"/>
    </location>
</feature>
<evidence type="ECO:0000256" key="1">
    <source>
        <dbReference type="SAM" id="MobiDB-lite"/>
    </source>
</evidence>
<dbReference type="CDD" id="cd03443">
    <property type="entry name" value="PaaI_thioesterase"/>
    <property type="match status" value="1"/>
</dbReference>
<dbReference type="InterPro" id="IPR045851">
    <property type="entry name" value="AMP-bd_C_sf"/>
</dbReference>
<dbReference type="PANTHER" id="PTHR43767">
    <property type="entry name" value="LONG-CHAIN-FATTY-ACID--COA LIGASE"/>
    <property type="match status" value="1"/>
</dbReference>
<dbReference type="PROSITE" id="PS00455">
    <property type="entry name" value="AMP_BINDING"/>
    <property type="match status" value="1"/>
</dbReference>
<dbReference type="HOGENOM" id="CLU_000022_59_0_11"/>
<dbReference type="Pfam" id="PF00501">
    <property type="entry name" value="AMP-binding"/>
    <property type="match status" value="1"/>
</dbReference>
<dbReference type="Pfam" id="PF03061">
    <property type="entry name" value="4HBT"/>
    <property type="match status" value="1"/>
</dbReference>
<dbReference type="InterPro" id="IPR000873">
    <property type="entry name" value="AMP-dep_synth/lig_dom"/>
</dbReference>
<dbReference type="Gene3D" id="3.30.300.30">
    <property type="match status" value="1"/>
</dbReference>
<protein>
    <submittedName>
        <fullName evidence="5">AMP-dependent synthetase and ligase</fullName>
    </submittedName>
</protein>
<dbReference type="STRING" id="479433.Caci_3499"/>
<dbReference type="InterPro" id="IPR020845">
    <property type="entry name" value="AMP-binding_CS"/>
</dbReference>
<keyword evidence="6" id="KW-1185">Reference proteome</keyword>
<dbReference type="AlphaFoldDB" id="C7Q985"/>
<evidence type="ECO:0000313" key="5">
    <source>
        <dbReference type="EMBL" id="ACU72405.1"/>
    </source>
</evidence>
<dbReference type="Proteomes" id="UP000000851">
    <property type="component" value="Chromosome"/>
</dbReference>
<dbReference type="SUPFAM" id="SSF56801">
    <property type="entry name" value="Acetyl-CoA synthetase-like"/>
    <property type="match status" value="1"/>
</dbReference>
<dbReference type="InterPro" id="IPR042099">
    <property type="entry name" value="ANL_N_sf"/>
</dbReference>
<feature type="region of interest" description="Disordered" evidence="1">
    <location>
        <begin position="1"/>
        <end position="28"/>
    </location>
</feature>
<dbReference type="OrthoDB" id="9803968at2"/>
<evidence type="ECO:0000259" key="4">
    <source>
        <dbReference type="Pfam" id="PF13193"/>
    </source>
</evidence>
<name>C7Q985_CATAD</name>
<sequence>MPDTAALPETPATPASPTELPPVTPAGMPTTHRGLLDAIIDGTAPPRAAVARLALPGLDSWSPGHASALIEVGPEVTFGGGFVFGGYLSCLVDLYAGFAVMTVLPDEQVFLTVQLDTSFQAPVAPGPVAIEATVAEISSRRAVVTVQLSQHGKPAVTATATQLLIRPEPPKGETVDASQSAAVVTPAPAPAPAAPAGAPVFTGTYVDRILEVFAEHPEREAFVHGDRRVSYAEARRSVHRIAAALRLRGLGKGETVALFVGSRPESVLIQLAVHLAGCRLVFVAPEPAVPEQGAFLRRAEADALVIDPGIERAVQLADLHGPRVVLTAGPGSLGEDLLALAAAQPDEPLADPAQQGDISTIFYTGGTTGRPKLVLHKHTYYFALIPASERRKAELPIPHRFLVCTPASHTSGHIAAILTMLAGGTVLLMDSFDAGTAIAIMHREHVTSLGVVPPMLGEILDHPNCPEDGFPDLVRIHYGGAPTTPARIRKALDRFGPVLRQAYGLTEIPVIAFLEPADHDPEIPGRLGSCGKPLPFLADRAEISLRDEQGREVAQGEIGEVCVQGPLVMAEYLGDPELTAQALADGWLHTGDLGFFDPDGYLHLVDRLKDVIVTGQTSDNVFSVLLEDVLTKTPGVLSAAVVGLPDEAWGEAVHVACVIDGKTPVDPADLSKRAVEELGPLYEPKSIVFVDALPWTSIGKIDKKAVRELLLRGQG</sequence>
<dbReference type="Gene3D" id="3.10.129.10">
    <property type="entry name" value="Hotdog Thioesterase"/>
    <property type="match status" value="1"/>
</dbReference>
<feature type="domain" description="AMP-binding enzyme C-terminal" evidence="4">
    <location>
        <begin position="626"/>
        <end position="700"/>
    </location>
</feature>